<reference evidence="3" key="1">
    <citation type="submission" date="2019-08" db="EMBL/GenBank/DDBJ databases">
        <authorList>
            <person name="Kucharzyk K."/>
            <person name="Murdoch R.W."/>
            <person name="Higgins S."/>
            <person name="Loffler F."/>
        </authorList>
    </citation>
    <scope>NUCLEOTIDE SEQUENCE</scope>
</reference>
<comment type="cofactor">
    <cofactor evidence="1">
        <name>pyridoxal 5'-phosphate</name>
        <dbReference type="ChEBI" id="CHEBI:597326"/>
    </cofactor>
</comment>
<dbReference type="AlphaFoldDB" id="A0A644Y217"/>
<name>A0A644Y217_9ZZZZ</name>
<proteinExistence type="predicted"/>
<dbReference type="SUPFAM" id="SSF53383">
    <property type="entry name" value="PLP-dependent transferases"/>
    <property type="match status" value="1"/>
</dbReference>
<dbReference type="CDD" id="cd00614">
    <property type="entry name" value="CGS_like"/>
    <property type="match status" value="1"/>
</dbReference>
<dbReference type="Gene3D" id="3.40.640.10">
    <property type="entry name" value="Type I PLP-dependent aspartate aminotransferase-like (Major domain)"/>
    <property type="match status" value="1"/>
</dbReference>
<dbReference type="InterPro" id="IPR015422">
    <property type="entry name" value="PyrdxlP-dep_Trfase_small"/>
</dbReference>
<dbReference type="EC" id="4.4.1.11" evidence="3"/>
<dbReference type="PIRSF" id="PIRSF001434">
    <property type="entry name" value="CGS"/>
    <property type="match status" value="1"/>
</dbReference>
<evidence type="ECO:0000256" key="1">
    <source>
        <dbReference type="ARBA" id="ARBA00001933"/>
    </source>
</evidence>
<dbReference type="InterPro" id="IPR015424">
    <property type="entry name" value="PyrdxlP-dep_Trfase"/>
</dbReference>
<protein>
    <submittedName>
        <fullName evidence="3">L-methionine gamma-lyase</fullName>
        <ecNumber evidence="3">4.4.1.11</ecNumber>
    </submittedName>
</protein>
<dbReference type="InterPro" id="IPR015421">
    <property type="entry name" value="PyrdxlP-dep_Trfase_major"/>
</dbReference>
<accession>A0A644Y217</accession>
<dbReference type="EMBL" id="VSSQ01003726">
    <property type="protein sequence ID" value="MPM22058.1"/>
    <property type="molecule type" value="Genomic_DNA"/>
</dbReference>
<dbReference type="GO" id="GO:0019346">
    <property type="term" value="P:transsulfuration"/>
    <property type="evidence" value="ECO:0007669"/>
    <property type="project" value="InterPro"/>
</dbReference>
<keyword evidence="2" id="KW-0663">Pyridoxal phosphate</keyword>
<dbReference type="GO" id="GO:0030170">
    <property type="term" value="F:pyridoxal phosphate binding"/>
    <property type="evidence" value="ECO:0007669"/>
    <property type="project" value="InterPro"/>
</dbReference>
<dbReference type="Gene3D" id="3.90.1150.10">
    <property type="entry name" value="Aspartate Aminotransferase, domain 1"/>
    <property type="match status" value="1"/>
</dbReference>
<dbReference type="PANTHER" id="PTHR11808:SF80">
    <property type="entry name" value="CYSTATHIONINE GAMMA-LYASE"/>
    <property type="match status" value="1"/>
</dbReference>
<dbReference type="Pfam" id="PF01053">
    <property type="entry name" value="Cys_Met_Meta_PP"/>
    <property type="match status" value="1"/>
</dbReference>
<dbReference type="GO" id="GO:0005737">
    <property type="term" value="C:cytoplasm"/>
    <property type="evidence" value="ECO:0007669"/>
    <property type="project" value="TreeGrafter"/>
</dbReference>
<evidence type="ECO:0000256" key="2">
    <source>
        <dbReference type="ARBA" id="ARBA00022898"/>
    </source>
</evidence>
<dbReference type="InterPro" id="IPR000277">
    <property type="entry name" value="Cys/Met-Metab_PyrdxlP-dep_enz"/>
</dbReference>
<gene>
    <name evidence="3" type="primary">mgl_19</name>
    <name evidence="3" type="ORF">SDC9_68508</name>
</gene>
<sequence>MSRETEILYKGSRITGKHDTPECEPIYLTNAFNVSDLDELDFVYDGGGYAYNRTCNPNRTMLAEIMTYLEGGEDTLVCNCGMSAITTALLTLVRSGDHILSDRTLYGETIDVISKVLGKLGVEVTYIDFANLDEVRAGIKSNTKVMYTETESNPMMGIVDISVLSEIAHEHGIKLVVDNTFTTSYMIRPLEQGADVAVSSLTKFVNGHGDTLAGSITSTKEFIHEAYEVQQFTGSIADPFSCWTVLRSIRTLDLRMPRHMENAAKLAYALEKDPHVTKVIYPGLASHPQHELAKRVFSHGFGGMLSFFVPEDRQKINAFMHELKYVRYAMTLGGCRTTIAHPVTSSHYDVPEEERRKMGITFGLIRVSVGLENADDLIADFTNALKVFD</sequence>
<dbReference type="InterPro" id="IPR054542">
    <property type="entry name" value="Cys_met_metab_PP"/>
</dbReference>
<organism evidence="3">
    <name type="scientific">bioreactor metagenome</name>
    <dbReference type="NCBI Taxonomy" id="1076179"/>
    <lineage>
        <taxon>unclassified sequences</taxon>
        <taxon>metagenomes</taxon>
        <taxon>ecological metagenomes</taxon>
    </lineage>
</organism>
<dbReference type="GO" id="GO:0018826">
    <property type="term" value="F:methionine gamma-lyase activity"/>
    <property type="evidence" value="ECO:0007669"/>
    <property type="project" value="UniProtKB-EC"/>
</dbReference>
<dbReference type="PROSITE" id="PS00868">
    <property type="entry name" value="CYS_MET_METAB_PP"/>
    <property type="match status" value="1"/>
</dbReference>
<comment type="caution">
    <text evidence="3">The sequence shown here is derived from an EMBL/GenBank/DDBJ whole genome shotgun (WGS) entry which is preliminary data.</text>
</comment>
<keyword evidence="3" id="KW-0456">Lyase</keyword>
<evidence type="ECO:0000313" key="3">
    <source>
        <dbReference type="EMBL" id="MPM22058.1"/>
    </source>
</evidence>
<dbReference type="FunFam" id="3.40.640.10:FF:000046">
    <property type="entry name" value="Cystathionine gamma-lyase"/>
    <property type="match status" value="1"/>
</dbReference>
<dbReference type="PANTHER" id="PTHR11808">
    <property type="entry name" value="TRANS-SULFURATION ENZYME FAMILY MEMBER"/>
    <property type="match status" value="1"/>
</dbReference>